<keyword evidence="1" id="KW-0732">Signal</keyword>
<proteinExistence type="predicted"/>
<dbReference type="AlphaFoldDB" id="A0AAD8Y891"/>
<name>A0AAD8Y891_9STRA</name>
<feature type="signal peptide" evidence="1">
    <location>
        <begin position="1"/>
        <end position="21"/>
    </location>
</feature>
<comment type="caution">
    <text evidence="2">The sequence shown here is derived from an EMBL/GenBank/DDBJ whole genome shotgun (WGS) entry which is preliminary data.</text>
</comment>
<dbReference type="Proteomes" id="UP001224775">
    <property type="component" value="Unassembled WGS sequence"/>
</dbReference>
<evidence type="ECO:0000256" key="1">
    <source>
        <dbReference type="SAM" id="SignalP"/>
    </source>
</evidence>
<evidence type="ECO:0000313" key="3">
    <source>
        <dbReference type="Proteomes" id="UP001224775"/>
    </source>
</evidence>
<dbReference type="EMBL" id="JATAAI010000014">
    <property type="protein sequence ID" value="KAK1740845.1"/>
    <property type="molecule type" value="Genomic_DNA"/>
</dbReference>
<reference evidence="2" key="1">
    <citation type="submission" date="2023-06" db="EMBL/GenBank/DDBJ databases">
        <title>Survivors Of The Sea: Transcriptome response of Skeletonema marinoi to long-term dormancy.</title>
        <authorList>
            <person name="Pinder M.I.M."/>
            <person name="Kourtchenko O."/>
            <person name="Robertson E.K."/>
            <person name="Larsson T."/>
            <person name="Maumus F."/>
            <person name="Osuna-Cruz C.M."/>
            <person name="Vancaester E."/>
            <person name="Stenow R."/>
            <person name="Vandepoele K."/>
            <person name="Ploug H."/>
            <person name="Bruchert V."/>
            <person name="Godhe A."/>
            <person name="Topel M."/>
        </authorList>
    </citation>
    <scope>NUCLEOTIDE SEQUENCE</scope>
    <source>
        <strain evidence="2">R05AC</strain>
    </source>
</reference>
<protein>
    <submittedName>
        <fullName evidence="2">Uncharacterized protein</fullName>
    </submittedName>
</protein>
<feature type="chain" id="PRO_5042057527" evidence="1">
    <location>
        <begin position="22"/>
        <end position="209"/>
    </location>
</feature>
<keyword evidence="3" id="KW-1185">Reference proteome</keyword>
<evidence type="ECO:0000313" key="2">
    <source>
        <dbReference type="EMBL" id="KAK1740845.1"/>
    </source>
</evidence>
<gene>
    <name evidence="2" type="ORF">QTG54_008097</name>
</gene>
<accession>A0AAD8Y891</accession>
<organism evidence="2 3">
    <name type="scientific">Skeletonema marinoi</name>
    <dbReference type="NCBI Taxonomy" id="267567"/>
    <lineage>
        <taxon>Eukaryota</taxon>
        <taxon>Sar</taxon>
        <taxon>Stramenopiles</taxon>
        <taxon>Ochrophyta</taxon>
        <taxon>Bacillariophyta</taxon>
        <taxon>Coscinodiscophyceae</taxon>
        <taxon>Thalassiosirophycidae</taxon>
        <taxon>Thalassiosirales</taxon>
        <taxon>Skeletonemataceae</taxon>
        <taxon>Skeletonema</taxon>
        <taxon>Skeletonema marinoi-dohrnii complex</taxon>
    </lineage>
</organism>
<sequence>MMLSFAALLGTISRLSSSAAATPQSMNSLRRYMYEGLGCNESYVFGEDITTSLVVMEENVFCEGDAYPGQAEASYGKFTTTCDDDEKTVMIKWHSCNTTDCSICGETILSGTSVSPMSVWDESTEETCFEVDVLPPYDPSWNATKMSYRFIDDPSTYASIVVENSCISKSLAGGNSIPLSKPSSSGEWVGLNVHWYYLVASVGFALLFG</sequence>